<evidence type="ECO:0000313" key="3">
    <source>
        <dbReference type="Proteomes" id="UP001283361"/>
    </source>
</evidence>
<evidence type="ECO:0000256" key="1">
    <source>
        <dbReference type="SAM" id="MobiDB-lite"/>
    </source>
</evidence>
<keyword evidence="3" id="KW-1185">Reference proteome</keyword>
<protein>
    <submittedName>
        <fullName evidence="2">Uncharacterized protein</fullName>
    </submittedName>
</protein>
<comment type="caution">
    <text evidence="2">The sequence shown here is derived from an EMBL/GenBank/DDBJ whole genome shotgun (WGS) entry which is preliminary data.</text>
</comment>
<feature type="region of interest" description="Disordered" evidence="1">
    <location>
        <begin position="60"/>
        <end position="83"/>
    </location>
</feature>
<evidence type="ECO:0000313" key="2">
    <source>
        <dbReference type="EMBL" id="KAK3788419.1"/>
    </source>
</evidence>
<dbReference type="EMBL" id="JAWDGP010001763">
    <property type="protein sequence ID" value="KAK3788419.1"/>
    <property type="molecule type" value="Genomic_DNA"/>
</dbReference>
<sequence>MKSSCRYNSIYSPSGPLSDTRMLRYTYAAKMNFNNSGGKGEESGDATQETMYRLVQTSIFEDSGSQRPGITQPVSRPAGRLRG</sequence>
<gene>
    <name evidence="2" type="ORF">RRG08_012594</name>
</gene>
<dbReference type="Proteomes" id="UP001283361">
    <property type="component" value="Unassembled WGS sequence"/>
</dbReference>
<name>A0AAE1AI93_9GAST</name>
<reference evidence="2" key="1">
    <citation type="journal article" date="2023" name="G3 (Bethesda)">
        <title>A reference genome for the long-term kleptoplast-retaining sea slug Elysia crispata morphotype clarki.</title>
        <authorList>
            <person name="Eastman K.E."/>
            <person name="Pendleton A.L."/>
            <person name="Shaikh M.A."/>
            <person name="Suttiyut T."/>
            <person name="Ogas R."/>
            <person name="Tomko P."/>
            <person name="Gavelis G."/>
            <person name="Widhalm J.R."/>
            <person name="Wisecaver J.H."/>
        </authorList>
    </citation>
    <scope>NUCLEOTIDE SEQUENCE</scope>
    <source>
        <strain evidence="2">ECLA1</strain>
    </source>
</reference>
<proteinExistence type="predicted"/>
<feature type="compositionally biased region" description="Polar residues" evidence="1">
    <location>
        <begin position="60"/>
        <end position="74"/>
    </location>
</feature>
<dbReference type="AlphaFoldDB" id="A0AAE1AI93"/>
<organism evidence="2 3">
    <name type="scientific">Elysia crispata</name>
    <name type="common">lettuce slug</name>
    <dbReference type="NCBI Taxonomy" id="231223"/>
    <lineage>
        <taxon>Eukaryota</taxon>
        <taxon>Metazoa</taxon>
        <taxon>Spiralia</taxon>
        <taxon>Lophotrochozoa</taxon>
        <taxon>Mollusca</taxon>
        <taxon>Gastropoda</taxon>
        <taxon>Heterobranchia</taxon>
        <taxon>Euthyneura</taxon>
        <taxon>Panpulmonata</taxon>
        <taxon>Sacoglossa</taxon>
        <taxon>Placobranchoidea</taxon>
        <taxon>Plakobranchidae</taxon>
        <taxon>Elysia</taxon>
    </lineage>
</organism>
<accession>A0AAE1AI93</accession>